<dbReference type="Pfam" id="PF00534">
    <property type="entry name" value="Glycos_transf_1"/>
    <property type="match status" value="1"/>
</dbReference>
<dbReference type="InterPro" id="IPR001296">
    <property type="entry name" value="Glyco_trans_1"/>
</dbReference>
<comment type="caution">
    <text evidence="2">The sequence shown here is derived from an EMBL/GenBank/DDBJ whole genome shotgun (WGS) entry which is preliminary data.</text>
</comment>
<reference evidence="2" key="2">
    <citation type="submission" date="2020-09" db="EMBL/GenBank/DDBJ databases">
        <authorList>
            <person name="Sun Q."/>
            <person name="Zhou Y."/>
        </authorList>
    </citation>
    <scope>NUCLEOTIDE SEQUENCE</scope>
    <source>
        <strain evidence="2">CGMCC 1.12997</strain>
    </source>
</reference>
<dbReference type="EMBL" id="BMGT01000005">
    <property type="protein sequence ID" value="GGG89116.1"/>
    <property type="molecule type" value="Genomic_DNA"/>
</dbReference>
<evidence type="ECO:0000259" key="1">
    <source>
        <dbReference type="Pfam" id="PF00534"/>
    </source>
</evidence>
<accession>A0A917HU07</accession>
<reference evidence="2" key="1">
    <citation type="journal article" date="2014" name="Int. J. Syst. Evol. Microbiol.">
        <title>Complete genome sequence of Corynebacterium casei LMG S-19264T (=DSM 44701T), isolated from a smear-ripened cheese.</title>
        <authorList>
            <consortium name="US DOE Joint Genome Institute (JGI-PGF)"/>
            <person name="Walter F."/>
            <person name="Albersmeier A."/>
            <person name="Kalinowski J."/>
            <person name="Ruckert C."/>
        </authorList>
    </citation>
    <scope>NUCLEOTIDE SEQUENCE</scope>
    <source>
        <strain evidence="2">CGMCC 1.12997</strain>
    </source>
</reference>
<dbReference type="PANTHER" id="PTHR46656">
    <property type="entry name" value="PUTATIVE-RELATED"/>
    <property type="match status" value="1"/>
</dbReference>
<sequence>MNALYAISNVYVSTHHGEGWGLTLSDAMLLGIPAIATGYSGNLHYMTEDNAFLIPSEERNIETDDCFGLFSGNMKWAYPRLDDIASNMVFVAEHYDNDIVIQRALQAKRDVLRFNRQQIRELIHGRLSDLLAERQ</sequence>
<evidence type="ECO:0000313" key="3">
    <source>
        <dbReference type="Proteomes" id="UP000647241"/>
    </source>
</evidence>
<dbReference type="SUPFAM" id="SSF53756">
    <property type="entry name" value="UDP-Glycosyltransferase/glycogen phosphorylase"/>
    <property type="match status" value="1"/>
</dbReference>
<evidence type="ECO:0000313" key="2">
    <source>
        <dbReference type="EMBL" id="GGG89116.1"/>
    </source>
</evidence>
<name>A0A917HU07_9BACT</name>
<dbReference type="AlphaFoldDB" id="A0A917HU07"/>
<organism evidence="2 3">
    <name type="scientific">Edaphobacter dinghuensis</name>
    <dbReference type="NCBI Taxonomy" id="1560005"/>
    <lineage>
        <taxon>Bacteria</taxon>
        <taxon>Pseudomonadati</taxon>
        <taxon>Acidobacteriota</taxon>
        <taxon>Terriglobia</taxon>
        <taxon>Terriglobales</taxon>
        <taxon>Acidobacteriaceae</taxon>
        <taxon>Edaphobacter</taxon>
    </lineage>
</organism>
<dbReference type="Gene3D" id="3.40.50.2000">
    <property type="entry name" value="Glycogen Phosphorylase B"/>
    <property type="match status" value="1"/>
</dbReference>
<feature type="domain" description="Glycosyl transferase family 1" evidence="1">
    <location>
        <begin position="3"/>
        <end position="57"/>
    </location>
</feature>
<protein>
    <recommendedName>
        <fullName evidence="1">Glycosyl transferase family 1 domain-containing protein</fullName>
    </recommendedName>
</protein>
<proteinExistence type="predicted"/>
<dbReference type="PANTHER" id="PTHR46656:SF3">
    <property type="entry name" value="PUTATIVE-RELATED"/>
    <property type="match status" value="1"/>
</dbReference>
<keyword evidence="3" id="KW-1185">Reference proteome</keyword>
<dbReference type="Proteomes" id="UP000647241">
    <property type="component" value="Unassembled WGS sequence"/>
</dbReference>
<gene>
    <name evidence="2" type="ORF">GCM10011585_36600</name>
</gene>
<dbReference type="GO" id="GO:0016757">
    <property type="term" value="F:glycosyltransferase activity"/>
    <property type="evidence" value="ECO:0007669"/>
    <property type="project" value="InterPro"/>
</dbReference>